<feature type="chain" id="PRO_5015437930" description="Type IV conjugative transfer system protein TraV" evidence="1">
    <location>
        <begin position="20"/>
        <end position="148"/>
    </location>
</feature>
<reference evidence="2 3" key="1">
    <citation type="submission" date="2018-03" db="EMBL/GenBank/DDBJ databases">
        <title>Cereibacter changlensis.</title>
        <authorList>
            <person name="Meyer T.E."/>
            <person name="Miller S."/>
            <person name="Lodha T."/>
            <person name="Gandham S."/>
            <person name="Chintalapati S."/>
            <person name="Chintalapati V.R."/>
        </authorList>
    </citation>
    <scope>NUCLEOTIDE SEQUENCE [LARGE SCALE GENOMIC DNA]</scope>
    <source>
        <strain evidence="2 3">JA139</strain>
    </source>
</reference>
<keyword evidence="1" id="KW-0732">Signal</keyword>
<dbReference type="Pfam" id="PF09676">
    <property type="entry name" value="TraV"/>
    <property type="match status" value="1"/>
</dbReference>
<protein>
    <recommendedName>
        <fullName evidence="4">Type IV conjugative transfer system protein TraV</fullName>
    </recommendedName>
</protein>
<evidence type="ECO:0000313" key="3">
    <source>
        <dbReference type="Proteomes" id="UP000241010"/>
    </source>
</evidence>
<dbReference type="Proteomes" id="UP000241010">
    <property type="component" value="Unassembled WGS sequence"/>
</dbReference>
<evidence type="ECO:0000256" key="1">
    <source>
        <dbReference type="SAM" id="SignalP"/>
    </source>
</evidence>
<gene>
    <name evidence="2" type="ORF">C5F48_16770</name>
</gene>
<proteinExistence type="predicted"/>
<dbReference type="AlphaFoldDB" id="A0A2T4JRP8"/>
<organism evidence="2 3">
    <name type="scientific">Cereibacter changlensis JA139</name>
    <dbReference type="NCBI Taxonomy" id="1188249"/>
    <lineage>
        <taxon>Bacteria</taxon>
        <taxon>Pseudomonadati</taxon>
        <taxon>Pseudomonadota</taxon>
        <taxon>Alphaproteobacteria</taxon>
        <taxon>Rhodobacterales</taxon>
        <taxon>Paracoccaceae</taxon>
        <taxon>Cereibacter</taxon>
    </lineage>
</organism>
<keyword evidence="3" id="KW-1185">Reference proteome</keyword>
<evidence type="ECO:0008006" key="4">
    <source>
        <dbReference type="Google" id="ProtNLM"/>
    </source>
</evidence>
<feature type="signal peptide" evidence="1">
    <location>
        <begin position="1"/>
        <end position="19"/>
    </location>
</feature>
<evidence type="ECO:0000313" key="2">
    <source>
        <dbReference type="EMBL" id="PTE20578.1"/>
    </source>
</evidence>
<sequence length="148" mass="15362">MTLQRFVSALVLLSVPALSACGSKNTEADFLCPAQTGGSPCSTIGEADGRQTATGAPVRERFADTLGKEMSRNPLGYGGGKGSGGAVGAPLSAMNDGGMAYTAAQYRVPEQVGTLWVAPHLDGEGLLHEATFVHFVVREAHWTSERPG</sequence>
<accession>A0A2T4JRP8</accession>
<dbReference type="RefSeq" id="WP_107665018.1">
    <property type="nucleotide sequence ID" value="NZ_PZKG01000096.1"/>
</dbReference>
<dbReference type="EMBL" id="PZKG01000096">
    <property type="protein sequence ID" value="PTE20578.1"/>
    <property type="molecule type" value="Genomic_DNA"/>
</dbReference>
<dbReference type="InterPro" id="IPR014118">
    <property type="entry name" value="T4SS_TraV"/>
</dbReference>
<name>A0A2T4JRP8_9RHOB</name>
<dbReference type="PROSITE" id="PS51257">
    <property type="entry name" value="PROKAR_LIPOPROTEIN"/>
    <property type="match status" value="1"/>
</dbReference>
<dbReference type="OrthoDB" id="7855519at2"/>
<comment type="caution">
    <text evidence="2">The sequence shown here is derived from an EMBL/GenBank/DDBJ whole genome shotgun (WGS) entry which is preliminary data.</text>
</comment>